<sequence length="259" mass="28408">MPRRHVFVTVFCCLMAVVAVVGYTHDTVGKTPVRLLLENAGGRVVFDHRRHAEDYKVACETCHHESAEARENVQPCGACHGVDFDGSFREDHVAAFADDETTCATCHHMGSAPAKWDHAAHAEEYGLSCTDCHHANADIEPEPARCTACHLDKPMGDIPDMKTAAHAKCADCHQKWFDAGMKGCTSCHPFTDNRKLSASGQPVDVNPGDADCTVCHGDVKASELIPDRMEAFHGNCMKCHEKHGKGPFRKDQCNQCHTK</sequence>
<feature type="binding site" description="axial binding residue" evidence="6">
    <location>
        <position position="132"/>
    </location>
    <ligand>
        <name>heme c</name>
        <dbReference type="ChEBI" id="CHEBI:61717"/>
        <label>1</label>
    </ligand>
    <ligandPart>
        <name>Fe</name>
        <dbReference type="ChEBI" id="CHEBI:18248"/>
    </ligandPart>
</feature>
<dbReference type="AlphaFoldDB" id="E5Y5C4"/>
<feature type="binding site" description="axial binding residue" evidence="6">
    <location>
        <position position="59"/>
    </location>
    <ligand>
        <name>heme c</name>
        <dbReference type="ChEBI" id="CHEBI:61717"/>
        <label>1</label>
    </ligand>
    <ligandPart>
        <name>Fe</name>
        <dbReference type="ChEBI" id="CHEBI:18248"/>
    </ligandPart>
</feature>
<dbReference type="PANTHER" id="PTHR39425:SF1">
    <property type="entry name" value="CYTOCHROME C7-LIKE DOMAIN-CONTAINING PROTEIN"/>
    <property type="match status" value="1"/>
</dbReference>
<feature type="domain" description="Class III cytochrome C" evidence="7">
    <location>
        <begin position="39"/>
        <end position="108"/>
    </location>
</feature>
<dbReference type="OrthoDB" id="9807368at2"/>
<dbReference type="GO" id="GO:0020037">
    <property type="term" value="F:heme binding"/>
    <property type="evidence" value="ECO:0007669"/>
    <property type="project" value="InterPro"/>
</dbReference>
<feature type="binding site" description="axial binding residue" evidence="6">
    <location>
        <position position="103"/>
    </location>
    <ligand>
        <name>heme c</name>
        <dbReference type="ChEBI" id="CHEBI:61717"/>
        <label>1</label>
    </ligand>
    <ligandPart>
        <name>Fe</name>
        <dbReference type="ChEBI" id="CHEBI:18248"/>
    </ligandPart>
</feature>
<feature type="binding site" description="axial binding residue" evidence="6">
    <location>
        <position position="129"/>
    </location>
    <ligand>
        <name>heme c</name>
        <dbReference type="ChEBI" id="CHEBI:61717"/>
        <label>1</label>
    </ligand>
    <ligandPart>
        <name>Fe</name>
        <dbReference type="ChEBI" id="CHEBI:18248"/>
    </ligandPart>
</feature>
<dbReference type="EMBL" id="ADCP02000001">
    <property type="protein sequence ID" value="EFV44891.2"/>
    <property type="molecule type" value="Genomic_DNA"/>
</dbReference>
<evidence type="ECO:0000313" key="9">
    <source>
        <dbReference type="Proteomes" id="UP000006034"/>
    </source>
</evidence>
<feature type="binding site" description="covalent" evidence="6">
    <location>
        <position position="80"/>
    </location>
    <ligand>
        <name>heme c</name>
        <dbReference type="ChEBI" id="CHEBI:61717"/>
        <label>2</label>
    </ligand>
</feature>
<evidence type="ECO:0000256" key="5">
    <source>
        <dbReference type="ARBA" id="ARBA00023004"/>
    </source>
</evidence>
<dbReference type="Pfam" id="PF02085">
    <property type="entry name" value="Cytochrom_CIII"/>
    <property type="match status" value="2"/>
</dbReference>
<dbReference type="PANTHER" id="PTHR39425">
    <property type="entry name" value="LIPOPROTEIN CYTOCHROME C"/>
    <property type="match status" value="1"/>
</dbReference>
<name>E5Y5C4_BILW3</name>
<dbReference type="Gene3D" id="3.90.10.10">
    <property type="entry name" value="Cytochrome C3"/>
    <property type="match status" value="3"/>
</dbReference>
<feature type="binding site" description="axial binding residue" evidence="6">
    <location>
        <position position="76"/>
    </location>
    <ligand>
        <name>heme c</name>
        <dbReference type="ChEBI" id="CHEBI:61717"/>
        <label>1</label>
    </ligand>
    <ligandPart>
        <name>Fe</name>
        <dbReference type="ChEBI" id="CHEBI:18248"/>
    </ligandPart>
</feature>
<dbReference type="InterPro" id="IPR020942">
    <property type="entry name" value="Cyt_c_III_dom"/>
</dbReference>
<evidence type="ECO:0000256" key="4">
    <source>
        <dbReference type="ARBA" id="ARBA00022982"/>
    </source>
</evidence>
<keyword evidence="9" id="KW-1185">Reference proteome</keyword>
<organism evidence="8 9">
    <name type="scientific">Bilophila wadsworthia (strain 3_1_6)</name>
    <dbReference type="NCBI Taxonomy" id="563192"/>
    <lineage>
        <taxon>Bacteria</taxon>
        <taxon>Pseudomonadati</taxon>
        <taxon>Thermodesulfobacteriota</taxon>
        <taxon>Desulfovibrionia</taxon>
        <taxon>Desulfovibrionales</taxon>
        <taxon>Desulfovibrionaceae</taxon>
        <taxon>Bilophila</taxon>
    </lineage>
</organism>
<evidence type="ECO:0000256" key="3">
    <source>
        <dbReference type="ARBA" id="ARBA00022723"/>
    </source>
</evidence>
<dbReference type="GO" id="GO:0046872">
    <property type="term" value="F:metal ion binding"/>
    <property type="evidence" value="ECO:0007669"/>
    <property type="project" value="UniProtKB-KW"/>
</dbReference>
<dbReference type="eggNOG" id="ENOG5030HR4">
    <property type="taxonomic scope" value="Bacteria"/>
</dbReference>
<feature type="binding site" description="axial binding residue" evidence="6">
    <location>
        <position position="48"/>
    </location>
    <ligand>
        <name>heme c</name>
        <dbReference type="ChEBI" id="CHEBI:61717"/>
        <label>1</label>
    </ligand>
    <ligandPart>
        <name>Fe</name>
        <dbReference type="ChEBI" id="CHEBI:18248"/>
    </ligandPart>
</feature>
<evidence type="ECO:0000256" key="6">
    <source>
        <dbReference type="PIRSR" id="PIRSR602322-1"/>
    </source>
</evidence>
<keyword evidence="3 6" id="KW-0479">Metal-binding</keyword>
<comment type="caution">
    <text evidence="8">The sequence shown here is derived from an EMBL/GenBank/DDBJ whole genome shotgun (WGS) entry which is preliminary data.</text>
</comment>
<feature type="binding site" description="axial binding residue" evidence="6">
    <location>
        <position position="63"/>
    </location>
    <ligand>
        <name>heme c</name>
        <dbReference type="ChEBI" id="CHEBI:61717"/>
        <label>1</label>
    </ligand>
    <ligandPart>
        <name>Fe</name>
        <dbReference type="ChEBI" id="CHEBI:18248"/>
    </ligandPart>
</feature>
<feature type="binding site" description="axial binding residue" evidence="6">
    <location>
        <position position="51"/>
    </location>
    <ligand>
        <name>heme c</name>
        <dbReference type="ChEBI" id="CHEBI:61717"/>
        <label>1</label>
    </ligand>
    <ligandPart>
        <name>Fe</name>
        <dbReference type="ChEBI" id="CHEBI:18248"/>
    </ligandPart>
</feature>
<dbReference type="Proteomes" id="UP000006034">
    <property type="component" value="Unassembled WGS sequence"/>
</dbReference>
<keyword evidence="4" id="KW-0249">Electron transport</keyword>
<dbReference type="GeneID" id="78086511"/>
<feature type="binding site" description="covalent" evidence="6">
    <location>
        <position position="64"/>
    </location>
    <ligand>
        <name>heme c</name>
        <dbReference type="ChEBI" id="CHEBI:61717"/>
        <label>1</label>
    </ligand>
</feature>
<dbReference type="GO" id="GO:0009055">
    <property type="term" value="F:electron transfer activity"/>
    <property type="evidence" value="ECO:0007669"/>
    <property type="project" value="InterPro"/>
</dbReference>
<evidence type="ECO:0000313" key="8">
    <source>
        <dbReference type="EMBL" id="EFV44891.2"/>
    </source>
</evidence>
<evidence type="ECO:0000256" key="2">
    <source>
        <dbReference type="ARBA" id="ARBA00022617"/>
    </source>
</evidence>
<dbReference type="STRING" id="563192.HMPREF0179_01387"/>
<dbReference type="PRINTS" id="PR00609">
    <property type="entry name" value="CYTOCHROMEC3"/>
</dbReference>
<feature type="binding site" description="axial binding residue" evidence="6">
    <location>
        <position position="79"/>
    </location>
    <ligand>
        <name>heme c</name>
        <dbReference type="ChEBI" id="CHEBI:61717"/>
        <label>1</label>
    </ligand>
    <ligandPart>
        <name>Fe</name>
        <dbReference type="ChEBI" id="CHEBI:18248"/>
    </ligandPart>
</feature>
<feature type="binding site" description="covalent" evidence="6">
    <location>
        <position position="133"/>
    </location>
    <ligand>
        <name>heme c</name>
        <dbReference type="ChEBI" id="CHEBI:61717"/>
        <label>4</label>
    </ligand>
</feature>
<proteinExistence type="predicted"/>
<feature type="binding site" description="axial binding residue" evidence="6">
    <location>
        <position position="62"/>
    </location>
    <ligand>
        <name>heme c</name>
        <dbReference type="ChEBI" id="CHEBI:61717"/>
        <label>1</label>
    </ligand>
    <ligandPart>
        <name>Fe</name>
        <dbReference type="ChEBI" id="CHEBI:18248"/>
    </ligandPart>
</feature>
<accession>E5Y5C4</accession>
<keyword evidence="5 6" id="KW-0408">Iron</keyword>
<keyword evidence="2 6" id="KW-0349">Heme</keyword>
<dbReference type="CDD" id="cd08168">
    <property type="entry name" value="Cytochrom_C3"/>
    <property type="match status" value="2"/>
</dbReference>
<reference evidence="8 9" key="2">
    <citation type="submission" date="2013-04" db="EMBL/GenBank/DDBJ databases">
        <title>The Genome Sequence of Bilophila wadsworthia 3_1_6.</title>
        <authorList>
            <consortium name="The Broad Institute Genomics Platform"/>
            <person name="Earl A."/>
            <person name="Ward D."/>
            <person name="Feldgarden M."/>
            <person name="Gevers D."/>
            <person name="Sibley C."/>
            <person name="Strauss J."/>
            <person name="Allen-Vercoe E."/>
            <person name="Walker B."/>
            <person name="Young S."/>
            <person name="Zeng Q."/>
            <person name="Gargeya S."/>
            <person name="Fitzgerald M."/>
            <person name="Haas B."/>
            <person name="Abouelleil A."/>
            <person name="Allen A.W."/>
            <person name="Alvarado L."/>
            <person name="Arachchi H.M."/>
            <person name="Berlin A.M."/>
            <person name="Chapman S.B."/>
            <person name="Gainer-Dewar J."/>
            <person name="Goldberg J."/>
            <person name="Griggs A."/>
            <person name="Gujja S."/>
            <person name="Hansen M."/>
            <person name="Howarth C."/>
            <person name="Imamovic A."/>
            <person name="Ireland A."/>
            <person name="Larimer J."/>
            <person name="McCowan C."/>
            <person name="Murphy C."/>
            <person name="Pearson M."/>
            <person name="Poon T.W."/>
            <person name="Priest M."/>
            <person name="Roberts A."/>
            <person name="Saif S."/>
            <person name="Shea T."/>
            <person name="Sisk P."/>
            <person name="Sykes S."/>
            <person name="Wortman J."/>
            <person name="Nusbaum C."/>
            <person name="Birren B."/>
        </authorList>
    </citation>
    <scope>NUCLEOTIDE SEQUENCE [LARGE SCALE GENOMIC DNA]</scope>
    <source>
        <strain evidence="8 9">3_1_6</strain>
    </source>
</reference>
<evidence type="ECO:0000259" key="7">
    <source>
        <dbReference type="Pfam" id="PF02085"/>
    </source>
</evidence>
<feature type="binding site" description="axial binding residue" evidence="6">
    <location>
        <position position="106"/>
    </location>
    <ligand>
        <name>heme c</name>
        <dbReference type="ChEBI" id="CHEBI:61717"/>
        <label>1</label>
    </ligand>
    <ligandPart>
        <name>Fe</name>
        <dbReference type="ChEBI" id="CHEBI:18248"/>
    </ligandPart>
</feature>
<evidence type="ECO:0000256" key="1">
    <source>
        <dbReference type="ARBA" id="ARBA00022448"/>
    </source>
</evidence>
<dbReference type="RefSeq" id="WP_016360821.1">
    <property type="nucleotide sequence ID" value="NZ_KE150238.1"/>
</dbReference>
<feature type="domain" description="Class III cytochrome C" evidence="7">
    <location>
        <begin position="112"/>
        <end position="188"/>
    </location>
</feature>
<dbReference type="InterPro" id="IPR002322">
    <property type="entry name" value="Cyt_c_III"/>
</dbReference>
<dbReference type="HOGENOM" id="CLU_1101483_0_0_7"/>
<feature type="binding site" description="axial binding residue" evidence="6">
    <location>
        <position position="107"/>
    </location>
    <ligand>
        <name>heme c</name>
        <dbReference type="ChEBI" id="CHEBI:61717"/>
        <label>1</label>
    </ligand>
    <ligandPart>
        <name>Fe</name>
        <dbReference type="ChEBI" id="CHEBI:18248"/>
    </ligandPart>
</feature>
<keyword evidence="1" id="KW-0813">Transport</keyword>
<protein>
    <recommendedName>
        <fullName evidence="7">Class III cytochrome C domain-containing protein</fullName>
    </recommendedName>
</protein>
<dbReference type="InterPro" id="IPR036280">
    <property type="entry name" value="Multihaem_cyt_sf"/>
</dbReference>
<dbReference type="SUPFAM" id="SSF48695">
    <property type="entry name" value="Multiheme cytochromes"/>
    <property type="match status" value="1"/>
</dbReference>
<comment type="cofactor">
    <cofactor evidence="6">
        <name>heme c</name>
        <dbReference type="ChEBI" id="CHEBI:61717"/>
    </cofactor>
    <text evidence="6">Binds 4 heme c groups covalently per monomer.</text>
</comment>
<reference evidence="8 9" key="1">
    <citation type="submission" date="2010-10" db="EMBL/GenBank/DDBJ databases">
        <authorList>
            <consortium name="The Broad Institute Genome Sequencing Platform"/>
            <person name="Ward D."/>
            <person name="Earl A."/>
            <person name="Feldgarden M."/>
            <person name="Young S.K."/>
            <person name="Gargeya S."/>
            <person name="Zeng Q."/>
            <person name="Alvarado L."/>
            <person name="Berlin A."/>
            <person name="Bochicchio J."/>
            <person name="Chapman S.B."/>
            <person name="Chen Z."/>
            <person name="Freedman E."/>
            <person name="Gellesch M."/>
            <person name="Goldberg J."/>
            <person name="Griggs A."/>
            <person name="Gujja S."/>
            <person name="Heilman E."/>
            <person name="Heiman D."/>
            <person name="Howarth C."/>
            <person name="Mehta T."/>
            <person name="Neiman D."/>
            <person name="Pearson M."/>
            <person name="Roberts A."/>
            <person name="Saif S."/>
            <person name="Shea T."/>
            <person name="Shenoy N."/>
            <person name="Sisk P."/>
            <person name="Stolte C."/>
            <person name="Sykes S."/>
            <person name="White J."/>
            <person name="Yandava C."/>
            <person name="Allen-Vercoe E."/>
            <person name="Sibley C."/>
            <person name="Ambrose C.E."/>
            <person name="Strauss J."/>
            <person name="Daigneault M."/>
            <person name="Haas B."/>
            <person name="Nusbaum C."/>
            <person name="Birren B."/>
        </authorList>
    </citation>
    <scope>NUCLEOTIDE SEQUENCE [LARGE SCALE GENOMIC DNA]</scope>
    <source>
        <strain evidence="8 9">3_1_6</strain>
    </source>
</reference>
<gene>
    <name evidence="8" type="ORF">HMPREF0179_01387</name>
</gene>